<feature type="transmembrane region" description="Helical" evidence="3">
    <location>
        <begin position="21"/>
        <end position="44"/>
    </location>
</feature>
<dbReference type="PANTHER" id="PTHR12147">
    <property type="entry name" value="METALLOPEPTIDASE M28 FAMILY MEMBER"/>
    <property type="match status" value="1"/>
</dbReference>
<feature type="non-terminal residue" evidence="5">
    <location>
        <position position="1"/>
    </location>
</feature>
<reference evidence="5" key="1">
    <citation type="submission" date="2021-02" db="EMBL/GenBank/DDBJ databases">
        <authorList>
            <person name="Nowell W R."/>
        </authorList>
    </citation>
    <scope>NUCLEOTIDE SEQUENCE</scope>
</reference>
<dbReference type="AlphaFoldDB" id="A0A815RNK1"/>
<feature type="domain" description="Peptidase M28" evidence="4">
    <location>
        <begin position="311"/>
        <end position="530"/>
    </location>
</feature>
<dbReference type="InterPro" id="IPR007484">
    <property type="entry name" value="Peptidase_M28"/>
</dbReference>
<proteinExistence type="inferred from homology"/>
<protein>
    <recommendedName>
        <fullName evidence="4">Peptidase M28 domain-containing protein</fullName>
    </recommendedName>
</protein>
<dbReference type="EMBL" id="CAJNOJ010000537">
    <property type="protein sequence ID" value="CAF1478826.1"/>
    <property type="molecule type" value="Genomic_DNA"/>
</dbReference>
<evidence type="ECO:0000256" key="2">
    <source>
        <dbReference type="ARBA" id="ARBA00005634"/>
    </source>
</evidence>
<dbReference type="OrthoDB" id="10013407at2759"/>
<name>A0A815RNK1_ADIRI</name>
<dbReference type="InterPro" id="IPR045175">
    <property type="entry name" value="M28_fam"/>
</dbReference>
<dbReference type="Proteomes" id="UP000663852">
    <property type="component" value="Unassembled WGS sequence"/>
</dbReference>
<dbReference type="Gene3D" id="3.40.630.10">
    <property type="entry name" value="Zn peptidases"/>
    <property type="match status" value="1"/>
</dbReference>
<dbReference type="Pfam" id="PF04389">
    <property type="entry name" value="Peptidase_M28"/>
    <property type="match status" value="1"/>
</dbReference>
<dbReference type="GO" id="GO:0006508">
    <property type="term" value="P:proteolysis"/>
    <property type="evidence" value="ECO:0007669"/>
    <property type="project" value="InterPro"/>
</dbReference>
<accession>A0A815RNK1</accession>
<evidence type="ECO:0000313" key="6">
    <source>
        <dbReference type="Proteomes" id="UP000663852"/>
    </source>
</evidence>
<evidence type="ECO:0000256" key="1">
    <source>
        <dbReference type="ARBA" id="ARBA00001947"/>
    </source>
</evidence>
<keyword evidence="3" id="KW-0472">Membrane</keyword>
<comment type="similarity">
    <text evidence="2">Belongs to the peptidase M28 family. M28B subfamily.</text>
</comment>
<comment type="caution">
    <text evidence="5">The sequence shown here is derived from an EMBL/GenBank/DDBJ whole genome shotgun (WGS) entry which is preliminary data.</text>
</comment>
<keyword evidence="3" id="KW-1133">Transmembrane helix</keyword>
<organism evidence="5 6">
    <name type="scientific">Adineta ricciae</name>
    <name type="common">Rotifer</name>
    <dbReference type="NCBI Taxonomy" id="249248"/>
    <lineage>
        <taxon>Eukaryota</taxon>
        <taxon>Metazoa</taxon>
        <taxon>Spiralia</taxon>
        <taxon>Gnathifera</taxon>
        <taxon>Rotifera</taxon>
        <taxon>Eurotatoria</taxon>
        <taxon>Bdelloidea</taxon>
        <taxon>Adinetida</taxon>
        <taxon>Adinetidae</taxon>
        <taxon>Adineta</taxon>
    </lineage>
</organism>
<evidence type="ECO:0000259" key="4">
    <source>
        <dbReference type="Pfam" id="PF04389"/>
    </source>
</evidence>
<evidence type="ECO:0000256" key="3">
    <source>
        <dbReference type="SAM" id="Phobius"/>
    </source>
</evidence>
<gene>
    <name evidence="5" type="ORF">EDS130_LOCUS41302</name>
</gene>
<dbReference type="GO" id="GO:0008235">
    <property type="term" value="F:metalloexopeptidase activity"/>
    <property type="evidence" value="ECO:0007669"/>
    <property type="project" value="InterPro"/>
</dbReference>
<evidence type="ECO:0000313" key="5">
    <source>
        <dbReference type="EMBL" id="CAF1478826.1"/>
    </source>
</evidence>
<comment type="cofactor">
    <cofactor evidence="1">
        <name>Zn(2+)</name>
        <dbReference type="ChEBI" id="CHEBI:29105"/>
    </cofactor>
</comment>
<dbReference type="PANTHER" id="PTHR12147:SF26">
    <property type="entry name" value="PEPTIDASE M28 DOMAIN-CONTAINING PROTEIN"/>
    <property type="match status" value="1"/>
</dbReference>
<dbReference type="SUPFAM" id="SSF53187">
    <property type="entry name" value="Zn-dependent exopeptidases"/>
    <property type="match status" value="1"/>
</dbReference>
<sequence>MDVQVKTRQDNLPMKNRLHTILLSVLVSIVTITFILVAVTLSVVSHQKKKENENIMATTSTSAVIKHLVDTVNSTQLMFHLAKLQTIADQNGGTRSLGSAGFQATVDYIETQLKSKTDFRVFKEEFMVPTSLKREPMLVSTISEEFMVPTSLKREPMLVSTISGVEKNYKYDIDFRLIFLSAPAHFSIPIRLTLVPNSGCDEDDWQQAAPYPATDSVVIVIHDQNCSVRQKSNIGQKFNIHGFLLHNTDNTTGLPVVVAASNITYIAMVISYDVGVKLTEAVQDHLSTNPSVRMFMTPGNAIRVNISSQNLCADTLTGNKSQTILVGSHSDSVEDGSGINDNGSGSMATLVLALNMANLLKASTYEKYPYRIRFCWWGAEERNMQGSYHHVEQANLTTIEGNRLTDYLMMLNFDMLASPNYIFGIHQSGGLPDFVPSKAKSGSDKIAQIFRNWFEQENLPWDNTSLGISSDHVPFLVVGIPCGGLFTGADEGKTLEQRNRYDRMLGHGHGGIANTMLDPCYHKICDTIENV</sequence>
<keyword evidence="3" id="KW-0812">Transmembrane</keyword>